<dbReference type="PANTHER" id="PTHR43281">
    <property type="entry name" value="FARNESYL DIPHOSPHATE SYNTHASE"/>
    <property type="match status" value="1"/>
</dbReference>
<dbReference type="GO" id="GO:0004659">
    <property type="term" value="F:prenyltransferase activity"/>
    <property type="evidence" value="ECO:0007669"/>
    <property type="project" value="InterPro"/>
</dbReference>
<keyword evidence="5" id="KW-0460">Magnesium</keyword>
<evidence type="ECO:0000256" key="5">
    <source>
        <dbReference type="ARBA" id="ARBA00022842"/>
    </source>
</evidence>
<sequence length="292" mass="32490">MDFKATLKEYQERVEASIASLVPNTKTRPAVLHEAMRYSLDAGGKRLRPCLVLAAHALFESKNDPMPAAVSIECMHTYSLIHDDLPCMDDSDLRRGKPSCHKQFDEETALLAGDALLTYSLWMLAHNYRETPKLANDLVCELGKASGSEHLIGGQMEDLLGERATPTVESLDFIHLNKTAALITCSLVMGLRLADASDEKVELIRNAGRHLGLAFQIIDDILDETSDAETMGKPVGADEENKKMTYPSLYGLEKSRKKAQEHTAEAIRYFDEIGGNNTLLIELAKYMEQRIH</sequence>
<dbReference type="CDD" id="cd00685">
    <property type="entry name" value="Trans_IPPS_HT"/>
    <property type="match status" value="1"/>
</dbReference>
<dbReference type="KEGG" id="puo:RZN69_14605"/>
<dbReference type="PANTHER" id="PTHR43281:SF1">
    <property type="entry name" value="FARNESYL DIPHOSPHATE SYNTHASE"/>
    <property type="match status" value="1"/>
</dbReference>
<proteinExistence type="inferred from homology"/>
<dbReference type="Pfam" id="PF00348">
    <property type="entry name" value="polyprenyl_synt"/>
    <property type="match status" value="1"/>
</dbReference>
<evidence type="ECO:0000256" key="1">
    <source>
        <dbReference type="ARBA" id="ARBA00001946"/>
    </source>
</evidence>
<dbReference type="Proteomes" id="UP001304300">
    <property type="component" value="Chromosome"/>
</dbReference>
<dbReference type="EMBL" id="CP136920">
    <property type="protein sequence ID" value="WOO39853.1"/>
    <property type="molecule type" value="Genomic_DNA"/>
</dbReference>
<dbReference type="Gene3D" id="1.10.600.10">
    <property type="entry name" value="Farnesyl Diphosphate Synthase"/>
    <property type="match status" value="1"/>
</dbReference>
<dbReference type="GO" id="GO:0046872">
    <property type="term" value="F:metal ion binding"/>
    <property type="evidence" value="ECO:0007669"/>
    <property type="project" value="UniProtKB-KW"/>
</dbReference>
<dbReference type="AlphaFoldDB" id="A0AAQ3LAD6"/>
<evidence type="ECO:0000313" key="8">
    <source>
        <dbReference type="EMBL" id="WOO39853.1"/>
    </source>
</evidence>
<keyword evidence="3 7" id="KW-0808">Transferase</keyword>
<reference evidence="8 9" key="1">
    <citation type="submission" date="2023-10" db="EMBL/GenBank/DDBJ databases">
        <title>Rubellicoccus peritrichatus gen. nov., sp. nov., isolated from an algae of coral reef tank.</title>
        <authorList>
            <person name="Luo J."/>
        </authorList>
    </citation>
    <scope>NUCLEOTIDE SEQUENCE [LARGE SCALE GENOMIC DNA]</scope>
    <source>
        <strain evidence="8 9">CR14</strain>
    </source>
</reference>
<gene>
    <name evidence="8" type="ORF">RZN69_14605</name>
</gene>
<name>A0AAQ3LAD6_9BACT</name>
<dbReference type="InterPro" id="IPR008949">
    <property type="entry name" value="Isoprenoid_synthase_dom_sf"/>
</dbReference>
<evidence type="ECO:0000256" key="3">
    <source>
        <dbReference type="ARBA" id="ARBA00022679"/>
    </source>
</evidence>
<comment type="cofactor">
    <cofactor evidence="1">
        <name>Mg(2+)</name>
        <dbReference type="ChEBI" id="CHEBI:18420"/>
    </cofactor>
</comment>
<dbReference type="InterPro" id="IPR053378">
    <property type="entry name" value="Prenyl_diphosphate_synthase"/>
</dbReference>
<dbReference type="RefSeq" id="WP_317831886.1">
    <property type="nucleotide sequence ID" value="NZ_CP136920.1"/>
</dbReference>
<dbReference type="GO" id="GO:0016114">
    <property type="term" value="P:terpenoid biosynthetic process"/>
    <property type="evidence" value="ECO:0007669"/>
    <property type="project" value="UniProtKB-ARBA"/>
</dbReference>
<dbReference type="GO" id="GO:0005737">
    <property type="term" value="C:cytoplasm"/>
    <property type="evidence" value="ECO:0007669"/>
    <property type="project" value="UniProtKB-ARBA"/>
</dbReference>
<evidence type="ECO:0000256" key="2">
    <source>
        <dbReference type="ARBA" id="ARBA00006706"/>
    </source>
</evidence>
<dbReference type="PROSITE" id="PS00444">
    <property type="entry name" value="POLYPRENYL_SYNTHASE_2"/>
    <property type="match status" value="1"/>
</dbReference>
<dbReference type="InterPro" id="IPR033749">
    <property type="entry name" value="Polyprenyl_synt_CS"/>
</dbReference>
<dbReference type="FunFam" id="1.10.600.10:FF:000001">
    <property type="entry name" value="Geranylgeranyl diphosphate synthase"/>
    <property type="match status" value="1"/>
</dbReference>
<accession>A0AAQ3LAD6</accession>
<dbReference type="SUPFAM" id="SSF48576">
    <property type="entry name" value="Terpenoid synthases"/>
    <property type="match status" value="1"/>
</dbReference>
<dbReference type="InterPro" id="IPR000092">
    <property type="entry name" value="Polyprenyl_synt"/>
</dbReference>
<organism evidence="8 9">
    <name type="scientific">Rubellicoccus peritrichatus</name>
    <dbReference type="NCBI Taxonomy" id="3080537"/>
    <lineage>
        <taxon>Bacteria</taxon>
        <taxon>Pseudomonadati</taxon>
        <taxon>Verrucomicrobiota</taxon>
        <taxon>Opitutia</taxon>
        <taxon>Puniceicoccales</taxon>
        <taxon>Cerasicoccaceae</taxon>
        <taxon>Rubellicoccus</taxon>
    </lineage>
</organism>
<dbReference type="SFLD" id="SFLDS00005">
    <property type="entry name" value="Isoprenoid_Synthase_Type_I"/>
    <property type="match status" value="1"/>
</dbReference>
<evidence type="ECO:0000256" key="7">
    <source>
        <dbReference type="RuleBase" id="RU004466"/>
    </source>
</evidence>
<keyword evidence="6" id="KW-0414">Isoprene biosynthesis</keyword>
<comment type="similarity">
    <text evidence="2 7">Belongs to the FPP/GGPP synthase family.</text>
</comment>
<dbReference type="PROSITE" id="PS00723">
    <property type="entry name" value="POLYPRENYL_SYNTHASE_1"/>
    <property type="match status" value="1"/>
</dbReference>
<protein>
    <submittedName>
        <fullName evidence="8">Polyprenyl synthetase family protein</fullName>
    </submittedName>
</protein>
<evidence type="ECO:0000313" key="9">
    <source>
        <dbReference type="Proteomes" id="UP001304300"/>
    </source>
</evidence>
<keyword evidence="4" id="KW-0479">Metal-binding</keyword>
<evidence type="ECO:0000256" key="6">
    <source>
        <dbReference type="ARBA" id="ARBA00023229"/>
    </source>
</evidence>
<keyword evidence="9" id="KW-1185">Reference proteome</keyword>
<dbReference type="NCBIfam" id="NF045485">
    <property type="entry name" value="FPPsyn"/>
    <property type="match status" value="1"/>
</dbReference>
<dbReference type="SFLD" id="SFLDG01017">
    <property type="entry name" value="Polyprenyl_Transferase_Like"/>
    <property type="match status" value="1"/>
</dbReference>
<evidence type="ECO:0000256" key="4">
    <source>
        <dbReference type="ARBA" id="ARBA00022723"/>
    </source>
</evidence>